<evidence type="ECO:0000256" key="1">
    <source>
        <dbReference type="ARBA" id="ARBA00004177"/>
    </source>
</evidence>
<dbReference type="Gene3D" id="6.10.140.820">
    <property type="match status" value="1"/>
</dbReference>
<dbReference type="Gene3D" id="3.10.110.10">
    <property type="entry name" value="Ubiquitin Conjugating Enzyme"/>
    <property type="match status" value="1"/>
</dbReference>
<dbReference type="CDD" id="cd11685">
    <property type="entry name" value="UEV_TSG101-like"/>
    <property type="match status" value="1"/>
</dbReference>
<organism evidence="10">
    <name type="scientific">Wuchereria bancrofti</name>
    <dbReference type="NCBI Taxonomy" id="6293"/>
    <lineage>
        <taxon>Eukaryota</taxon>
        <taxon>Metazoa</taxon>
        <taxon>Ecdysozoa</taxon>
        <taxon>Nematoda</taxon>
        <taxon>Chromadorea</taxon>
        <taxon>Rhabditida</taxon>
        <taxon>Spirurina</taxon>
        <taxon>Spiruromorpha</taxon>
        <taxon>Filarioidea</taxon>
        <taxon>Onchocercidae</taxon>
        <taxon>Wuchereria</taxon>
    </lineage>
</organism>
<keyword evidence="6" id="KW-0175">Coiled coil</keyword>
<comment type="subcellular location">
    <subcellularLocation>
        <location evidence="1">Endosome</location>
    </subcellularLocation>
</comment>
<dbReference type="SUPFAM" id="SSF140111">
    <property type="entry name" value="Endosomal sorting complex assembly domain"/>
    <property type="match status" value="1"/>
</dbReference>
<name>A0A1I8EEL3_WUCBA</name>
<dbReference type="PROSITE" id="PS51322">
    <property type="entry name" value="UEV"/>
    <property type="match status" value="1"/>
</dbReference>
<evidence type="ECO:0008006" key="11">
    <source>
        <dbReference type="Google" id="ProtNLM"/>
    </source>
</evidence>
<dbReference type="InterPro" id="IPR037202">
    <property type="entry name" value="ESCRT_assembly_dom"/>
</dbReference>
<evidence type="ECO:0000259" key="8">
    <source>
        <dbReference type="PROSITE" id="PS51312"/>
    </source>
</evidence>
<protein>
    <recommendedName>
        <fullName evidence="11">UEV domain-containing protein</fullName>
    </recommendedName>
</protein>
<dbReference type="Pfam" id="PF09454">
    <property type="entry name" value="Vps23_core"/>
    <property type="match status" value="1"/>
</dbReference>
<feature type="domain" description="SB" evidence="8">
    <location>
        <begin position="312"/>
        <end position="378"/>
    </location>
</feature>
<evidence type="ECO:0000256" key="4">
    <source>
        <dbReference type="ARBA" id="ARBA00022753"/>
    </source>
</evidence>
<dbReference type="InterPro" id="IPR008883">
    <property type="entry name" value="UEV_N"/>
</dbReference>
<evidence type="ECO:0000256" key="7">
    <source>
        <dbReference type="PROSITE-ProRule" id="PRU00644"/>
    </source>
</evidence>
<evidence type="ECO:0000313" key="10">
    <source>
        <dbReference type="WBParaSite" id="maker-PairedContig_1747-snap-gene-1.27-mRNA-1"/>
    </source>
</evidence>
<dbReference type="GO" id="GO:0015031">
    <property type="term" value="P:protein transport"/>
    <property type="evidence" value="ECO:0007669"/>
    <property type="project" value="UniProtKB-UniRule"/>
</dbReference>
<feature type="domain" description="UEV" evidence="9">
    <location>
        <begin position="9"/>
        <end position="152"/>
    </location>
</feature>
<dbReference type="InterPro" id="IPR052070">
    <property type="entry name" value="ESCRT-I_UEV_domain"/>
</dbReference>
<evidence type="ECO:0000256" key="3">
    <source>
        <dbReference type="ARBA" id="ARBA00022448"/>
    </source>
</evidence>
<dbReference type="GO" id="GO:0008333">
    <property type="term" value="P:endosome to lysosome transport"/>
    <property type="evidence" value="ECO:0007669"/>
    <property type="project" value="TreeGrafter"/>
</dbReference>
<dbReference type="AlphaFoldDB" id="A0A1I8EEL3"/>
<evidence type="ECO:0000259" key="9">
    <source>
        <dbReference type="PROSITE" id="PS51322"/>
    </source>
</evidence>
<dbReference type="PANTHER" id="PTHR23306">
    <property type="entry name" value="TUMOR SUSCEPTIBILITY GENE 101 PROTEIN-RELATED"/>
    <property type="match status" value="1"/>
</dbReference>
<sequence>MEVMTNNAVSSTVTALLNRAKAKYVDTAKIDILSALSGFPDLTPNVEDFIYPNKTCTLAFCLKGTIPVFYKGKTYNIPVALYLWDTHPYYAPICYVCPTPNMVLKESKTVDDLGRISLPYLSDWTFPGYDLSGLLQVMAMCFQDSCPVFARPGSNSHVSAVGSVWDRSAGQIQSYTPYPASNTSGVPPYPTSFTSYYPSIPSFNDNVSSGTVQPEHLKASVMSAVEHKIRQRLREKLGTMHAELASIRQTHADLRAGQQKLKVILDDLAQEQKRMKGALIVYQEKKAEISSLLSTSSPEKNVEIDQVIDACTPLHKQLLCCYVYDCAIDDAIYFLGQALSRGRISLTNYLKEVRQLSRRQFIYRVTLQKCRIKAKMPV</sequence>
<reference evidence="10" key="1">
    <citation type="submission" date="2016-11" db="UniProtKB">
        <authorList>
            <consortium name="WormBaseParasite"/>
        </authorList>
    </citation>
    <scope>IDENTIFICATION</scope>
    <source>
        <strain evidence="10">pt0022</strain>
    </source>
</reference>
<dbReference type="GO" id="GO:0043130">
    <property type="term" value="F:ubiquitin binding"/>
    <property type="evidence" value="ECO:0007669"/>
    <property type="project" value="TreeGrafter"/>
</dbReference>
<dbReference type="WBParaSite" id="maker-PairedContig_1747-snap-gene-1.27-mRNA-1">
    <property type="protein sequence ID" value="maker-PairedContig_1747-snap-gene-1.27-mRNA-1"/>
    <property type="gene ID" value="maker-PairedContig_1747-snap-gene-1.27"/>
</dbReference>
<evidence type="ECO:0000256" key="6">
    <source>
        <dbReference type="ARBA" id="ARBA00023054"/>
    </source>
</evidence>
<proteinExistence type="inferred from homology"/>
<dbReference type="InterPro" id="IPR017916">
    <property type="entry name" value="SB_dom"/>
</dbReference>
<dbReference type="Pfam" id="PF05743">
    <property type="entry name" value="UEV"/>
    <property type="match status" value="1"/>
</dbReference>
<dbReference type="InterPro" id="IPR016135">
    <property type="entry name" value="UBQ-conjugating_enzyme/RWD"/>
</dbReference>
<dbReference type="STRING" id="6293.A0A1I8EEL3"/>
<dbReference type="GO" id="GO:0000813">
    <property type="term" value="C:ESCRT I complex"/>
    <property type="evidence" value="ECO:0007669"/>
    <property type="project" value="TreeGrafter"/>
</dbReference>
<dbReference type="SUPFAM" id="SSF54495">
    <property type="entry name" value="UBC-like"/>
    <property type="match status" value="1"/>
</dbReference>
<dbReference type="Gene3D" id="6.10.250.370">
    <property type="match status" value="1"/>
</dbReference>
<keyword evidence="4" id="KW-0967">Endosome</keyword>
<evidence type="ECO:0000256" key="5">
    <source>
        <dbReference type="ARBA" id="ARBA00022927"/>
    </source>
</evidence>
<dbReference type="PROSITE" id="PS51312">
    <property type="entry name" value="SB"/>
    <property type="match status" value="1"/>
</dbReference>
<keyword evidence="3 7" id="KW-0813">Transport</keyword>
<accession>A0A1I8EEL3</accession>
<comment type="similarity">
    <text evidence="2">Belongs to the ubiquitin-conjugating enzyme family. UEV subfamily.</text>
</comment>
<keyword evidence="5 7" id="KW-0653">Protein transport</keyword>
<dbReference type="PANTHER" id="PTHR23306:SF3">
    <property type="entry name" value="TUMOR SUPPRESSOR PROTEIN 101"/>
    <property type="match status" value="1"/>
</dbReference>
<evidence type="ECO:0000256" key="2">
    <source>
        <dbReference type="ARBA" id="ARBA00009594"/>
    </source>
</evidence>